<gene>
    <name evidence="1" type="ORF">DPEC_G00109310</name>
</gene>
<proteinExistence type="predicted"/>
<name>A0ACC2GT75_DALPE</name>
<evidence type="ECO:0000313" key="1">
    <source>
        <dbReference type="EMBL" id="KAJ8006638.1"/>
    </source>
</evidence>
<reference evidence="1" key="1">
    <citation type="submission" date="2021-05" db="EMBL/GenBank/DDBJ databases">
        <authorList>
            <person name="Pan Q."/>
            <person name="Jouanno E."/>
            <person name="Zahm M."/>
            <person name="Klopp C."/>
            <person name="Cabau C."/>
            <person name="Louis A."/>
            <person name="Berthelot C."/>
            <person name="Parey E."/>
            <person name="Roest Crollius H."/>
            <person name="Montfort J."/>
            <person name="Robinson-Rechavi M."/>
            <person name="Bouchez O."/>
            <person name="Lampietro C."/>
            <person name="Lopez Roques C."/>
            <person name="Donnadieu C."/>
            <person name="Postlethwait J."/>
            <person name="Bobe J."/>
            <person name="Dillon D."/>
            <person name="Chandos A."/>
            <person name="von Hippel F."/>
            <person name="Guiguen Y."/>
        </authorList>
    </citation>
    <scope>NUCLEOTIDE SEQUENCE</scope>
    <source>
        <strain evidence="1">YG-Jan2019</strain>
    </source>
</reference>
<comment type="caution">
    <text evidence="1">The sequence shown here is derived from an EMBL/GenBank/DDBJ whole genome shotgun (WGS) entry which is preliminary data.</text>
</comment>
<sequence length="322" mass="34952">MRKVLTNWKMSTCKDDVVIKPNKSVAQLDPLPLVSSTTQPTGRKRKVTVPDGDNAHKKGKPGMSISTSKCQLQAKSPNRPEGDFRVKTLEEILKEKAARMSASGLGASDVRGPGNAPDSSKGGTTTFNVEASSKDSTDQFRTRLSGPEVFCSTQNGPVVAMATVMSAVPQSCVTTPCTATADLLPLELEFIGYYNEFVLGVIAVNMSYEGQYRKTVRRNRSSDSDQALQVTCCAMIVVYGQSYEGPTGEPRAGDYFWVCWLWCQCGMKVSRARVTGFLGDAGGAPMIGPWVRQKTLRLQAEAGQWKCELASRKASVPENSRS</sequence>
<protein>
    <submittedName>
        <fullName evidence="1">Uncharacterized protein</fullName>
    </submittedName>
</protein>
<accession>A0ACC2GT75</accession>
<dbReference type="EMBL" id="CM055736">
    <property type="protein sequence ID" value="KAJ8006638.1"/>
    <property type="molecule type" value="Genomic_DNA"/>
</dbReference>
<dbReference type="Proteomes" id="UP001157502">
    <property type="component" value="Chromosome 9"/>
</dbReference>
<evidence type="ECO:0000313" key="2">
    <source>
        <dbReference type="Proteomes" id="UP001157502"/>
    </source>
</evidence>
<keyword evidence="2" id="KW-1185">Reference proteome</keyword>
<organism evidence="1 2">
    <name type="scientific">Dallia pectoralis</name>
    <name type="common">Alaska blackfish</name>
    <dbReference type="NCBI Taxonomy" id="75939"/>
    <lineage>
        <taxon>Eukaryota</taxon>
        <taxon>Metazoa</taxon>
        <taxon>Chordata</taxon>
        <taxon>Craniata</taxon>
        <taxon>Vertebrata</taxon>
        <taxon>Euteleostomi</taxon>
        <taxon>Actinopterygii</taxon>
        <taxon>Neopterygii</taxon>
        <taxon>Teleostei</taxon>
        <taxon>Protacanthopterygii</taxon>
        <taxon>Esociformes</taxon>
        <taxon>Umbridae</taxon>
        <taxon>Dallia</taxon>
    </lineage>
</organism>